<keyword evidence="2 4" id="KW-0808">Transferase</keyword>
<dbReference type="PANTHER" id="PTHR43397">
    <property type="entry name" value="ERGOTHIONEINE BIOSYNTHESIS PROTEIN 1"/>
    <property type="match status" value="1"/>
</dbReference>
<dbReference type="Gene3D" id="3.40.50.150">
    <property type="entry name" value="Vaccinia Virus protein VP39"/>
    <property type="match status" value="1"/>
</dbReference>
<dbReference type="Proteomes" id="UP000239735">
    <property type="component" value="Unassembled WGS sequence"/>
</dbReference>
<dbReference type="InterPro" id="IPR017804">
    <property type="entry name" value="MeTrfase_EgtD-like"/>
</dbReference>
<dbReference type="GO" id="GO:0052706">
    <property type="term" value="F:L-histidine N(alpha)-methyltransferase activity"/>
    <property type="evidence" value="ECO:0007669"/>
    <property type="project" value="UniProtKB-EC"/>
</dbReference>
<dbReference type="GO" id="GO:0032259">
    <property type="term" value="P:methylation"/>
    <property type="evidence" value="ECO:0007669"/>
    <property type="project" value="UniProtKB-KW"/>
</dbReference>
<evidence type="ECO:0000313" key="5">
    <source>
        <dbReference type="Proteomes" id="UP000239735"/>
    </source>
</evidence>
<dbReference type="AlphaFoldDB" id="A0A2N9M0A3"/>
<accession>A0A2N9M0A3</accession>
<evidence type="ECO:0000256" key="1">
    <source>
        <dbReference type="ARBA" id="ARBA00022603"/>
    </source>
</evidence>
<protein>
    <submittedName>
        <fullName evidence="4">Histidine-specific methyltransferase EgtD</fullName>
        <ecNumber evidence="4">2.1.1.44</ecNumber>
    </submittedName>
</protein>
<dbReference type="InterPro" id="IPR035094">
    <property type="entry name" value="EgtD"/>
</dbReference>
<gene>
    <name evidence="4" type="primary">egtD</name>
    <name evidence="4" type="ORF">SBA5_70038</name>
</gene>
<sequence>MSVAASPATLPVVPTQPGLKAGHVGDSVDERVASAVSEGLTHRPRRLPAWLFYDAAGSRLFEAITRLPEYYPTRTERGILAAHAGHMIANASDGARLRIAELGAGSANKTRHLLKAAAARQRTVVYEPVDVSASALSTARQRIERELHGVSVAPRVMDYTDGDGERLHFGPVGRGEQRLVLYIGSSIGNFEPHEAQRLLRRTRAGLKAGDSLLLGVDLVKDESTLLAAYDDAAGVTAAFNRNLLVRLNRDLSADFVPESFAHRAVWNAVQSRIEMHLVSHSAQRVRLDALDLTIDFAPGESIHTENSYKYSPGQAEALLAEAGFSAAATWTDAREWFAVCLGRAV</sequence>
<dbReference type="OrthoDB" id="5289726at2"/>
<keyword evidence="1 4" id="KW-0489">Methyltransferase</keyword>
<dbReference type="NCBIfam" id="TIGR03438">
    <property type="entry name" value="egtD_ergothio"/>
    <property type="match status" value="1"/>
</dbReference>
<name>A0A2N9M0A3_9BACT</name>
<evidence type="ECO:0000313" key="4">
    <source>
        <dbReference type="EMBL" id="SPE28899.1"/>
    </source>
</evidence>
<evidence type="ECO:0000259" key="3">
    <source>
        <dbReference type="Pfam" id="PF10017"/>
    </source>
</evidence>
<dbReference type="SUPFAM" id="SSF53335">
    <property type="entry name" value="S-adenosyl-L-methionine-dependent methyltransferases"/>
    <property type="match status" value="1"/>
</dbReference>
<evidence type="ECO:0000256" key="2">
    <source>
        <dbReference type="ARBA" id="ARBA00022679"/>
    </source>
</evidence>
<dbReference type="EMBL" id="OKRB01000130">
    <property type="protein sequence ID" value="SPE28899.1"/>
    <property type="molecule type" value="Genomic_DNA"/>
</dbReference>
<organism evidence="4 5">
    <name type="scientific">Candidatus Sulfuritelmatomonas gaucii</name>
    <dbReference type="NCBI Taxonomy" id="2043161"/>
    <lineage>
        <taxon>Bacteria</taxon>
        <taxon>Pseudomonadati</taxon>
        <taxon>Acidobacteriota</taxon>
        <taxon>Terriglobia</taxon>
        <taxon>Terriglobales</taxon>
        <taxon>Acidobacteriaceae</taxon>
        <taxon>Candidatus Sulfuritelmatomonas</taxon>
    </lineage>
</organism>
<reference evidence="5" key="1">
    <citation type="submission" date="2018-02" db="EMBL/GenBank/DDBJ databases">
        <authorList>
            <person name="Hausmann B."/>
        </authorList>
    </citation>
    <scope>NUCLEOTIDE SEQUENCE [LARGE SCALE GENOMIC DNA]</scope>
    <source>
        <strain evidence="5">Peat soil MAG SbA5</strain>
    </source>
</reference>
<dbReference type="InterPro" id="IPR019257">
    <property type="entry name" value="MeTrfase_dom"/>
</dbReference>
<proteinExistence type="predicted"/>
<dbReference type="EC" id="2.1.1.44" evidence="4"/>
<feature type="domain" description="Histidine-specific methyltransferase SAM-dependent" evidence="3">
    <location>
        <begin position="33"/>
        <end position="342"/>
    </location>
</feature>
<dbReference type="InterPro" id="IPR051128">
    <property type="entry name" value="EgtD_Methyltrsf_superfamily"/>
</dbReference>
<dbReference type="InterPro" id="IPR029063">
    <property type="entry name" value="SAM-dependent_MTases_sf"/>
</dbReference>
<dbReference type="PIRSF" id="PIRSF018005">
    <property type="entry name" value="UCP018005"/>
    <property type="match status" value="1"/>
</dbReference>
<dbReference type="PANTHER" id="PTHR43397:SF1">
    <property type="entry name" value="ERGOTHIONEINE BIOSYNTHESIS PROTEIN 1"/>
    <property type="match status" value="1"/>
</dbReference>
<dbReference type="Pfam" id="PF10017">
    <property type="entry name" value="Methyltransf_33"/>
    <property type="match status" value="1"/>
</dbReference>